<comment type="caution">
    <text evidence="6">The sequence shown here is derived from an EMBL/GenBank/DDBJ whole genome shotgun (WGS) entry which is preliminary data.</text>
</comment>
<evidence type="ECO:0000256" key="1">
    <source>
        <dbReference type="ARBA" id="ARBA00001933"/>
    </source>
</evidence>
<dbReference type="InterPro" id="IPR015421">
    <property type="entry name" value="PyrdxlP-dep_Trfase_major"/>
</dbReference>
<feature type="domain" description="Aminotransferase class I/classII large" evidence="5">
    <location>
        <begin position="14"/>
        <end position="330"/>
    </location>
</feature>
<dbReference type="Pfam" id="PF00155">
    <property type="entry name" value="Aminotran_1_2"/>
    <property type="match status" value="1"/>
</dbReference>
<comment type="cofactor">
    <cofactor evidence="1">
        <name>pyridoxal 5'-phosphate</name>
        <dbReference type="ChEBI" id="CHEBI:597326"/>
    </cofactor>
</comment>
<keyword evidence="4" id="KW-0663">Pyridoxal phosphate</keyword>
<dbReference type="RefSeq" id="WP_285273344.1">
    <property type="nucleotide sequence ID" value="NZ_JASNVW010000001.1"/>
</dbReference>
<dbReference type="PANTHER" id="PTHR42885">
    <property type="entry name" value="HISTIDINOL-PHOSPHATE AMINOTRANSFERASE-RELATED"/>
    <property type="match status" value="1"/>
</dbReference>
<name>A0ABD4Z594_9CREN</name>
<dbReference type="InterPro" id="IPR015422">
    <property type="entry name" value="PyrdxlP-dep_Trfase_small"/>
</dbReference>
<proteinExistence type="predicted"/>
<dbReference type="AlphaFoldDB" id="A0ABD4Z594"/>
<evidence type="ECO:0000313" key="7">
    <source>
        <dbReference type="Proteomes" id="UP001529235"/>
    </source>
</evidence>
<accession>A0ABD4Z594</accession>
<dbReference type="SUPFAM" id="SSF53383">
    <property type="entry name" value="PLP-dependent transferases"/>
    <property type="match status" value="1"/>
</dbReference>
<reference evidence="6 7" key="1">
    <citation type="submission" date="2023-05" db="EMBL/GenBank/DDBJ databases">
        <title>A new hyperthermophilic archaea 'Ignisphaera cupida' sp. nov. and description of the family 'Ignisphaeraceae' fam. nov.</title>
        <authorList>
            <person name="Podosokorskaya O.A."/>
            <person name="Elcheninov A.G."/>
            <person name="Klukina A."/>
            <person name="Merkel A.Y."/>
        </authorList>
    </citation>
    <scope>NUCLEOTIDE SEQUENCE [LARGE SCALE GENOMIC DNA]</scope>
    <source>
        <strain evidence="6 7">4213-co</strain>
    </source>
</reference>
<dbReference type="CDD" id="cd00609">
    <property type="entry name" value="AAT_like"/>
    <property type="match status" value="1"/>
</dbReference>
<dbReference type="InterPro" id="IPR015424">
    <property type="entry name" value="PyrdxlP-dep_Trfase"/>
</dbReference>
<organism evidence="6 7">
    <name type="scientific">Ignisphaera cupida</name>
    <dbReference type="NCBI Taxonomy" id="3050454"/>
    <lineage>
        <taxon>Archaea</taxon>
        <taxon>Thermoproteota</taxon>
        <taxon>Thermoprotei</taxon>
        <taxon>Desulfurococcales</taxon>
        <taxon>Desulfurococcaceae</taxon>
        <taxon>Ignisphaera</taxon>
    </lineage>
</organism>
<protein>
    <submittedName>
        <fullName evidence="6">Aminotransferase class I/II-fold pyridoxal phosphate-dependent enzyme</fullName>
    </submittedName>
</protein>
<dbReference type="InterPro" id="IPR004839">
    <property type="entry name" value="Aminotransferase_I/II_large"/>
</dbReference>
<dbReference type="PANTHER" id="PTHR42885:SF2">
    <property type="entry name" value="HISTIDINOL-PHOSPHATE AMINOTRANSFERASE"/>
    <property type="match status" value="1"/>
</dbReference>
<evidence type="ECO:0000259" key="5">
    <source>
        <dbReference type="Pfam" id="PF00155"/>
    </source>
</evidence>
<dbReference type="GO" id="GO:0008483">
    <property type="term" value="F:transaminase activity"/>
    <property type="evidence" value="ECO:0007669"/>
    <property type="project" value="UniProtKB-KW"/>
</dbReference>
<evidence type="ECO:0000256" key="2">
    <source>
        <dbReference type="ARBA" id="ARBA00022576"/>
    </source>
</evidence>
<dbReference type="Proteomes" id="UP001529235">
    <property type="component" value="Unassembled WGS sequence"/>
</dbReference>
<sequence length="336" mass="38378">MNAENYQYEEVEEPIRLHLNECVYNPPEHVIKAVVNVLNQCNYYPNKHMFNYFRKLLAEYNGLSIENVYPFPGADAALRTLFLSLTDPGDSVLFVKPTFSMVEIYAKFMGLRRISVDLIEYGDEWVADMNKLIELAKEASLVVLVDPNNPTGNAIIKGDKKFLEAIALNTKGFVIVDETYYEFSGYTVADFVNEYPNIIVVRSLSKAFCLAGFRLGYVIADKDVLSNIVKVVTTFDISTPSLAAGIAALENLDYHMNIIEKIKQLRDYLYLQLKTMGFKVYRSYANFLLVKNSERLDKYLAKFGIAIKRVADDLYRVSIGNEENVEMIIKLLREIL</sequence>
<dbReference type="Gene3D" id="3.90.1150.10">
    <property type="entry name" value="Aspartate Aminotransferase, domain 1"/>
    <property type="match status" value="1"/>
</dbReference>
<evidence type="ECO:0000256" key="4">
    <source>
        <dbReference type="ARBA" id="ARBA00022898"/>
    </source>
</evidence>
<keyword evidence="3" id="KW-0808">Transferase</keyword>
<keyword evidence="7" id="KW-1185">Reference proteome</keyword>
<evidence type="ECO:0000313" key="6">
    <source>
        <dbReference type="EMBL" id="MDK6028379.1"/>
    </source>
</evidence>
<dbReference type="Gene3D" id="3.40.640.10">
    <property type="entry name" value="Type I PLP-dependent aspartate aminotransferase-like (Major domain)"/>
    <property type="match status" value="1"/>
</dbReference>
<keyword evidence="2 6" id="KW-0032">Aminotransferase</keyword>
<dbReference type="EMBL" id="JASNVW010000001">
    <property type="protein sequence ID" value="MDK6028379.1"/>
    <property type="molecule type" value="Genomic_DNA"/>
</dbReference>
<evidence type="ECO:0000256" key="3">
    <source>
        <dbReference type="ARBA" id="ARBA00022679"/>
    </source>
</evidence>
<gene>
    <name evidence="6" type="ORF">QPL79_03255</name>
</gene>